<sequence length="28" mass="3106">MAFLKAQSFKISEIPGLFAILNTTTFCI</sequence>
<evidence type="ECO:0000313" key="1">
    <source>
        <dbReference type="EMBL" id="JAH78725.1"/>
    </source>
</evidence>
<dbReference type="AlphaFoldDB" id="A0A0E9VMV5"/>
<reference evidence="1" key="1">
    <citation type="submission" date="2014-11" db="EMBL/GenBank/DDBJ databases">
        <authorList>
            <person name="Amaro Gonzalez C."/>
        </authorList>
    </citation>
    <scope>NUCLEOTIDE SEQUENCE</scope>
</reference>
<protein>
    <submittedName>
        <fullName evidence="1">Uncharacterized protein</fullName>
    </submittedName>
</protein>
<proteinExistence type="predicted"/>
<accession>A0A0E9VMV5</accession>
<organism evidence="1">
    <name type="scientific">Anguilla anguilla</name>
    <name type="common">European freshwater eel</name>
    <name type="synonym">Muraena anguilla</name>
    <dbReference type="NCBI Taxonomy" id="7936"/>
    <lineage>
        <taxon>Eukaryota</taxon>
        <taxon>Metazoa</taxon>
        <taxon>Chordata</taxon>
        <taxon>Craniata</taxon>
        <taxon>Vertebrata</taxon>
        <taxon>Euteleostomi</taxon>
        <taxon>Actinopterygii</taxon>
        <taxon>Neopterygii</taxon>
        <taxon>Teleostei</taxon>
        <taxon>Anguilliformes</taxon>
        <taxon>Anguillidae</taxon>
        <taxon>Anguilla</taxon>
    </lineage>
</organism>
<dbReference type="EMBL" id="GBXM01029852">
    <property type="protein sequence ID" value="JAH78725.1"/>
    <property type="molecule type" value="Transcribed_RNA"/>
</dbReference>
<reference evidence="1" key="2">
    <citation type="journal article" date="2015" name="Fish Shellfish Immunol.">
        <title>Early steps in the European eel (Anguilla anguilla)-Vibrio vulnificus interaction in the gills: Role of the RtxA13 toxin.</title>
        <authorList>
            <person name="Callol A."/>
            <person name="Pajuelo D."/>
            <person name="Ebbesson L."/>
            <person name="Teles M."/>
            <person name="MacKenzie S."/>
            <person name="Amaro C."/>
        </authorList>
    </citation>
    <scope>NUCLEOTIDE SEQUENCE</scope>
</reference>
<name>A0A0E9VMV5_ANGAN</name>